<evidence type="ECO:0000313" key="1">
    <source>
        <dbReference type="EMBL" id="MFC4594328.1"/>
    </source>
</evidence>
<keyword evidence="2" id="KW-1185">Reference proteome</keyword>
<dbReference type="EMBL" id="JBHSFZ010000015">
    <property type="protein sequence ID" value="MFC4594328.1"/>
    <property type="molecule type" value="Genomic_DNA"/>
</dbReference>
<gene>
    <name evidence="1" type="ORF">ACFO3E_09010</name>
</gene>
<accession>A0ABV9EZH2</accession>
<dbReference type="Proteomes" id="UP001595957">
    <property type="component" value="Unassembled WGS sequence"/>
</dbReference>
<proteinExistence type="predicted"/>
<dbReference type="RefSeq" id="WP_380803961.1">
    <property type="nucleotide sequence ID" value="NZ_JBHSFZ010000015.1"/>
</dbReference>
<evidence type="ECO:0000313" key="2">
    <source>
        <dbReference type="Proteomes" id="UP001595957"/>
    </source>
</evidence>
<sequence>MLNNSAMCKRQAAHHRQVAAASSLEKVRGIALKAAGVWEIQAAEAEARETGTPDVLSRADAAIAMEFRLEEEALTRQS</sequence>
<name>A0ABV9EZH2_9SPHN</name>
<organism evidence="1 2">
    <name type="scientific">Sphingobium tyrosinilyticum</name>
    <dbReference type="NCBI Taxonomy" id="2715436"/>
    <lineage>
        <taxon>Bacteria</taxon>
        <taxon>Pseudomonadati</taxon>
        <taxon>Pseudomonadota</taxon>
        <taxon>Alphaproteobacteria</taxon>
        <taxon>Sphingomonadales</taxon>
        <taxon>Sphingomonadaceae</taxon>
        <taxon>Sphingobium</taxon>
    </lineage>
</organism>
<comment type="caution">
    <text evidence="1">The sequence shown here is derived from an EMBL/GenBank/DDBJ whole genome shotgun (WGS) entry which is preliminary data.</text>
</comment>
<protein>
    <submittedName>
        <fullName evidence="1">Uncharacterized protein</fullName>
    </submittedName>
</protein>
<reference evidence="2" key="1">
    <citation type="journal article" date="2019" name="Int. J. Syst. Evol. Microbiol.">
        <title>The Global Catalogue of Microorganisms (GCM) 10K type strain sequencing project: providing services to taxonomists for standard genome sequencing and annotation.</title>
        <authorList>
            <consortium name="The Broad Institute Genomics Platform"/>
            <consortium name="The Broad Institute Genome Sequencing Center for Infectious Disease"/>
            <person name="Wu L."/>
            <person name="Ma J."/>
        </authorList>
    </citation>
    <scope>NUCLEOTIDE SEQUENCE [LARGE SCALE GENOMIC DNA]</scope>
    <source>
        <strain evidence="2">NBRC 103632</strain>
    </source>
</reference>